<name>A0AAV0G813_9ASTE</name>
<evidence type="ECO:0000313" key="1">
    <source>
        <dbReference type="EMBL" id="CAH9144114.1"/>
    </source>
</evidence>
<comment type="caution">
    <text evidence="1">The sequence shown here is derived from an EMBL/GenBank/DDBJ whole genome shotgun (WGS) entry which is preliminary data.</text>
</comment>
<dbReference type="EMBL" id="CAMAPF010001060">
    <property type="protein sequence ID" value="CAH9144114.1"/>
    <property type="molecule type" value="Genomic_DNA"/>
</dbReference>
<dbReference type="Proteomes" id="UP001152523">
    <property type="component" value="Unassembled WGS sequence"/>
</dbReference>
<organism evidence="1 2">
    <name type="scientific">Cuscuta epithymum</name>
    <dbReference type="NCBI Taxonomy" id="186058"/>
    <lineage>
        <taxon>Eukaryota</taxon>
        <taxon>Viridiplantae</taxon>
        <taxon>Streptophyta</taxon>
        <taxon>Embryophyta</taxon>
        <taxon>Tracheophyta</taxon>
        <taxon>Spermatophyta</taxon>
        <taxon>Magnoliopsida</taxon>
        <taxon>eudicotyledons</taxon>
        <taxon>Gunneridae</taxon>
        <taxon>Pentapetalae</taxon>
        <taxon>asterids</taxon>
        <taxon>lamiids</taxon>
        <taxon>Solanales</taxon>
        <taxon>Convolvulaceae</taxon>
        <taxon>Cuscuteae</taxon>
        <taxon>Cuscuta</taxon>
        <taxon>Cuscuta subgen. Cuscuta</taxon>
    </lineage>
</organism>
<reference evidence="1" key="1">
    <citation type="submission" date="2022-07" db="EMBL/GenBank/DDBJ databases">
        <authorList>
            <person name="Macas J."/>
            <person name="Novak P."/>
            <person name="Neumann P."/>
        </authorList>
    </citation>
    <scope>NUCLEOTIDE SEQUENCE</scope>
</reference>
<accession>A0AAV0G813</accession>
<evidence type="ECO:0000313" key="2">
    <source>
        <dbReference type="Proteomes" id="UP001152523"/>
    </source>
</evidence>
<protein>
    <submittedName>
        <fullName evidence="1">Uncharacterized protein</fullName>
    </submittedName>
</protein>
<gene>
    <name evidence="1" type="ORF">CEPIT_LOCUS41194</name>
</gene>
<proteinExistence type="predicted"/>
<keyword evidence="2" id="KW-1185">Reference proteome</keyword>
<dbReference type="AlphaFoldDB" id="A0AAV0G813"/>
<sequence>MNRAKLLFASRSQSSSNLFQASSLSSFYLVFSEYSTTNSNGVELDSFRENRRKSPN</sequence>